<gene>
    <name evidence="5" type="ORF">G1C95_1322</name>
</gene>
<dbReference type="SMART" id="SM00354">
    <property type="entry name" value="HTH_LACI"/>
    <property type="match status" value="1"/>
</dbReference>
<dbReference type="Gene3D" id="1.10.260.40">
    <property type="entry name" value="lambda repressor-like DNA-binding domains"/>
    <property type="match status" value="1"/>
</dbReference>
<dbReference type="CDD" id="cd01392">
    <property type="entry name" value="HTH_LacI"/>
    <property type="match status" value="1"/>
</dbReference>
<organism evidence="5 6">
    <name type="scientific">Bifidobacterium oedipodis</name>
    <dbReference type="NCBI Taxonomy" id="2675322"/>
    <lineage>
        <taxon>Bacteria</taxon>
        <taxon>Bacillati</taxon>
        <taxon>Actinomycetota</taxon>
        <taxon>Actinomycetes</taxon>
        <taxon>Bifidobacteriales</taxon>
        <taxon>Bifidobacteriaceae</taxon>
        <taxon>Bifidobacterium</taxon>
    </lineage>
</organism>
<dbReference type="RefSeq" id="WP_240947465.1">
    <property type="nucleotide sequence ID" value="NZ_JAAIII010000003.1"/>
</dbReference>
<dbReference type="Pfam" id="PF00356">
    <property type="entry name" value="LacI"/>
    <property type="match status" value="1"/>
</dbReference>
<dbReference type="InterPro" id="IPR010982">
    <property type="entry name" value="Lambda_DNA-bd_dom_sf"/>
</dbReference>
<evidence type="ECO:0000313" key="6">
    <source>
        <dbReference type="Proteomes" id="UP000532194"/>
    </source>
</evidence>
<keyword evidence="6" id="KW-1185">Reference proteome</keyword>
<dbReference type="Gene3D" id="3.40.50.2300">
    <property type="match status" value="2"/>
</dbReference>
<keyword evidence="3" id="KW-0804">Transcription</keyword>
<dbReference type="SUPFAM" id="SSF53822">
    <property type="entry name" value="Periplasmic binding protein-like I"/>
    <property type="match status" value="1"/>
</dbReference>
<evidence type="ECO:0000256" key="1">
    <source>
        <dbReference type="ARBA" id="ARBA00023015"/>
    </source>
</evidence>
<dbReference type="Proteomes" id="UP000532194">
    <property type="component" value="Unassembled WGS sequence"/>
</dbReference>
<dbReference type="EMBL" id="JAAIII010000003">
    <property type="protein sequence ID" value="NMM94135.1"/>
    <property type="molecule type" value="Genomic_DNA"/>
</dbReference>
<dbReference type="Pfam" id="PF13377">
    <property type="entry name" value="Peripla_BP_3"/>
    <property type="match status" value="1"/>
</dbReference>
<dbReference type="PANTHER" id="PTHR30146:SF109">
    <property type="entry name" value="HTH-TYPE TRANSCRIPTIONAL REGULATOR GALS"/>
    <property type="match status" value="1"/>
</dbReference>
<keyword evidence="2" id="KW-0238">DNA-binding</keyword>
<dbReference type="PANTHER" id="PTHR30146">
    <property type="entry name" value="LACI-RELATED TRANSCRIPTIONAL REPRESSOR"/>
    <property type="match status" value="1"/>
</dbReference>
<evidence type="ECO:0000256" key="2">
    <source>
        <dbReference type="ARBA" id="ARBA00023125"/>
    </source>
</evidence>
<dbReference type="PROSITE" id="PS00356">
    <property type="entry name" value="HTH_LACI_1"/>
    <property type="match status" value="1"/>
</dbReference>
<dbReference type="InterPro" id="IPR000843">
    <property type="entry name" value="HTH_LacI"/>
</dbReference>
<dbReference type="InterPro" id="IPR046335">
    <property type="entry name" value="LacI/GalR-like_sensor"/>
</dbReference>
<accession>A0A7Y0EPQ4</accession>
<protein>
    <submittedName>
        <fullName evidence="5">LacI family transcriptional regulator</fullName>
    </submittedName>
</protein>
<dbReference type="GO" id="GO:0000976">
    <property type="term" value="F:transcription cis-regulatory region binding"/>
    <property type="evidence" value="ECO:0007669"/>
    <property type="project" value="TreeGrafter"/>
</dbReference>
<sequence>MARRSSRITMADVAHAAGVSVASVSNYLNNRPYMTDDMRERIASAIERLGYQVNSSARNLRSGRTHLIKLSIPDLKQVYFSELAEDVLAEARLRGYGVIVESTTNNRERELDSVNSMGSHTTDGLILSPLMMRQADVHLLDNDIPLVVLGERLFDVSAPHVVIANARGAAMMTQHLLDAGCRRIAVVGGVRGTRSEQSSGVIRTQGYRDALAQAGVAYDPQLIVETDGWGSRDGADAVRRMLADQLEFDAVFALNDCLAWGVLRQLRACGVDVPAKVRVVGFDNVEESEFMIPSLTTVDPSKREIARLAVESVIQQIESGTRAGASMIEAPIELVYRESSPC</sequence>
<keyword evidence="1" id="KW-0805">Transcription regulation</keyword>
<dbReference type="AlphaFoldDB" id="A0A7Y0EPQ4"/>
<dbReference type="PROSITE" id="PS50932">
    <property type="entry name" value="HTH_LACI_2"/>
    <property type="match status" value="1"/>
</dbReference>
<comment type="caution">
    <text evidence="5">The sequence shown here is derived from an EMBL/GenBank/DDBJ whole genome shotgun (WGS) entry which is preliminary data.</text>
</comment>
<dbReference type="InterPro" id="IPR028082">
    <property type="entry name" value="Peripla_BP_I"/>
</dbReference>
<dbReference type="CDD" id="cd06267">
    <property type="entry name" value="PBP1_LacI_sugar_binding-like"/>
    <property type="match status" value="1"/>
</dbReference>
<proteinExistence type="predicted"/>
<evidence type="ECO:0000259" key="4">
    <source>
        <dbReference type="PROSITE" id="PS50932"/>
    </source>
</evidence>
<dbReference type="SUPFAM" id="SSF47413">
    <property type="entry name" value="lambda repressor-like DNA-binding domains"/>
    <property type="match status" value="1"/>
</dbReference>
<evidence type="ECO:0000256" key="3">
    <source>
        <dbReference type="ARBA" id="ARBA00023163"/>
    </source>
</evidence>
<evidence type="ECO:0000313" key="5">
    <source>
        <dbReference type="EMBL" id="NMM94135.1"/>
    </source>
</evidence>
<reference evidence="5 6" key="1">
    <citation type="submission" date="2020-02" db="EMBL/GenBank/DDBJ databases">
        <title>Characterization of phylogenetic diversity of novel bifidobacterial species isolated in Czech ZOOs.</title>
        <authorList>
            <person name="Lugli G.A."/>
            <person name="Vera N.B."/>
            <person name="Ventura M."/>
        </authorList>
    </citation>
    <scope>NUCLEOTIDE SEQUENCE [LARGE SCALE GENOMIC DNA]</scope>
    <source>
        <strain evidence="5 6">DSM 109957</strain>
    </source>
</reference>
<feature type="domain" description="HTH lacI-type" evidence="4">
    <location>
        <begin position="8"/>
        <end position="62"/>
    </location>
</feature>
<name>A0A7Y0EPQ4_9BIFI</name>
<dbReference type="GO" id="GO:0003700">
    <property type="term" value="F:DNA-binding transcription factor activity"/>
    <property type="evidence" value="ECO:0007669"/>
    <property type="project" value="TreeGrafter"/>
</dbReference>